<evidence type="ECO:0000313" key="2">
    <source>
        <dbReference type="EMBL" id="PMC24647.1"/>
    </source>
</evidence>
<gene>
    <name evidence="2" type="ORF">CJ231_05195</name>
</gene>
<keyword evidence="1" id="KW-0732">Signal</keyword>
<feature type="chain" id="PRO_5014620368" evidence="1">
    <location>
        <begin position="22"/>
        <end position="68"/>
    </location>
</feature>
<evidence type="ECO:0000256" key="1">
    <source>
        <dbReference type="SAM" id="SignalP"/>
    </source>
</evidence>
<sequence length="68" mass="7725">MRNFKYILISFLQIFSMNCVAQHAKGVTLIKPYGGMSYAAMSNGDLDCWNNIMVGVDMKRRLSNICFP</sequence>
<feature type="signal peptide" evidence="1">
    <location>
        <begin position="1"/>
        <end position="21"/>
    </location>
</feature>
<accession>A0A2N6QRW4</accession>
<name>A0A2N6QRW4_9BACT</name>
<organism evidence="2 3">
    <name type="scientific">Hoylesella buccalis</name>
    <dbReference type="NCBI Taxonomy" id="28127"/>
    <lineage>
        <taxon>Bacteria</taxon>
        <taxon>Pseudomonadati</taxon>
        <taxon>Bacteroidota</taxon>
        <taxon>Bacteroidia</taxon>
        <taxon>Bacteroidales</taxon>
        <taxon>Prevotellaceae</taxon>
        <taxon>Hoylesella</taxon>
    </lineage>
</organism>
<dbReference type="Proteomes" id="UP000235564">
    <property type="component" value="Unassembled WGS sequence"/>
</dbReference>
<comment type="caution">
    <text evidence="2">The sequence shown here is derived from an EMBL/GenBank/DDBJ whole genome shotgun (WGS) entry which is preliminary data.</text>
</comment>
<dbReference type="AlphaFoldDB" id="A0A2N6QRW4"/>
<protein>
    <submittedName>
        <fullName evidence="2">Uncharacterized protein</fullName>
    </submittedName>
</protein>
<evidence type="ECO:0000313" key="3">
    <source>
        <dbReference type="Proteomes" id="UP000235564"/>
    </source>
</evidence>
<proteinExistence type="predicted"/>
<dbReference type="EMBL" id="PNGJ01000003">
    <property type="protein sequence ID" value="PMC24647.1"/>
    <property type="molecule type" value="Genomic_DNA"/>
</dbReference>
<reference evidence="2 3" key="1">
    <citation type="submission" date="2017-09" db="EMBL/GenBank/DDBJ databases">
        <title>Bacterial strain isolated from the female urinary microbiota.</title>
        <authorList>
            <person name="Thomas-White K."/>
            <person name="Kumar N."/>
            <person name="Forster S."/>
            <person name="Putonti C."/>
            <person name="Lawley T."/>
            <person name="Wolfe A.J."/>
        </authorList>
    </citation>
    <scope>NUCLEOTIDE SEQUENCE [LARGE SCALE GENOMIC DNA]</scope>
    <source>
        <strain evidence="2 3">UMB0536</strain>
    </source>
</reference>